<sequence>MGVSPRQDIDPLQDGPPARYAVESDSEDEIGNYPGPRSTRAAHTYEIESTTLPGDHRSLIVICGPTARYWLSGLDGRSIGSIRLDGVQVVEYLSTNSKQLVAVLTHRLPLGAQHLVARSIIEAQGIEKSIVLIDSYSYLTYISSQARIQDDNAVRYLSTSSSARPLPKTIIPFDPPNLVQHLAAAVVAECEYLQIPAAVLLVPTRYISPPAPPKPTEYSTSDALPPSLTSLQTVTKGVSSILDVSLEQLDWQTSRVGQKSPTKSQSRARYLNVGEGNMYI</sequence>
<comment type="caution">
    <text evidence="2">The sequence shown here is derived from an EMBL/GenBank/DDBJ whole genome shotgun (WGS) entry which is preliminary data.</text>
</comment>
<evidence type="ECO:0000313" key="3">
    <source>
        <dbReference type="Proteomes" id="UP000663843"/>
    </source>
</evidence>
<feature type="region of interest" description="Disordered" evidence="1">
    <location>
        <begin position="1"/>
        <end position="41"/>
    </location>
</feature>
<dbReference type="Proteomes" id="UP000663843">
    <property type="component" value="Unassembled WGS sequence"/>
</dbReference>
<evidence type="ECO:0008006" key="4">
    <source>
        <dbReference type="Google" id="ProtNLM"/>
    </source>
</evidence>
<organism evidence="2 3">
    <name type="scientific">Rhizoctonia solani</name>
    <dbReference type="NCBI Taxonomy" id="456999"/>
    <lineage>
        <taxon>Eukaryota</taxon>
        <taxon>Fungi</taxon>
        <taxon>Dikarya</taxon>
        <taxon>Basidiomycota</taxon>
        <taxon>Agaricomycotina</taxon>
        <taxon>Agaricomycetes</taxon>
        <taxon>Cantharellales</taxon>
        <taxon>Ceratobasidiaceae</taxon>
        <taxon>Rhizoctonia</taxon>
    </lineage>
</organism>
<name>A0A8H3DPP1_9AGAM</name>
<reference evidence="2" key="1">
    <citation type="submission" date="2021-01" db="EMBL/GenBank/DDBJ databases">
        <authorList>
            <person name="Kaushik A."/>
        </authorList>
    </citation>
    <scope>NUCLEOTIDE SEQUENCE</scope>
    <source>
        <strain evidence="2">AG2-2IIIB</strain>
    </source>
</reference>
<protein>
    <recommendedName>
        <fullName evidence="4">Proteasome assembly chaperone 1</fullName>
    </recommendedName>
</protein>
<accession>A0A8H3DPP1</accession>
<evidence type="ECO:0000313" key="2">
    <source>
        <dbReference type="EMBL" id="CAE6542731.1"/>
    </source>
</evidence>
<dbReference type="EMBL" id="CAJMWT010010658">
    <property type="protein sequence ID" value="CAE6542731.1"/>
    <property type="molecule type" value="Genomic_DNA"/>
</dbReference>
<proteinExistence type="predicted"/>
<dbReference type="AlphaFoldDB" id="A0A8H3DPP1"/>
<gene>
    <name evidence="2" type="ORF">RDB_LOCUS201191</name>
</gene>
<evidence type="ECO:0000256" key="1">
    <source>
        <dbReference type="SAM" id="MobiDB-lite"/>
    </source>
</evidence>